<organism evidence="1 2">
    <name type="scientific">Mycena albidolilacea</name>
    <dbReference type="NCBI Taxonomy" id="1033008"/>
    <lineage>
        <taxon>Eukaryota</taxon>
        <taxon>Fungi</taxon>
        <taxon>Dikarya</taxon>
        <taxon>Basidiomycota</taxon>
        <taxon>Agaricomycotina</taxon>
        <taxon>Agaricomycetes</taxon>
        <taxon>Agaricomycetidae</taxon>
        <taxon>Agaricales</taxon>
        <taxon>Marasmiineae</taxon>
        <taxon>Mycenaceae</taxon>
        <taxon>Mycena</taxon>
    </lineage>
</organism>
<dbReference type="EMBL" id="JARIHO010000019">
    <property type="protein sequence ID" value="KAJ7347369.1"/>
    <property type="molecule type" value="Genomic_DNA"/>
</dbReference>
<reference evidence="1" key="1">
    <citation type="submission" date="2023-03" db="EMBL/GenBank/DDBJ databases">
        <title>Massive genome expansion in bonnet fungi (Mycena s.s.) driven by repeated elements and novel gene families across ecological guilds.</title>
        <authorList>
            <consortium name="Lawrence Berkeley National Laboratory"/>
            <person name="Harder C.B."/>
            <person name="Miyauchi S."/>
            <person name="Viragh M."/>
            <person name="Kuo A."/>
            <person name="Thoen E."/>
            <person name="Andreopoulos B."/>
            <person name="Lu D."/>
            <person name="Skrede I."/>
            <person name="Drula E."/>
            <person name="Henrissat B."/>
            <person name="Morin E."/>
            <person name="Kohler A."/>
            <person name="Barry K."/>
            <person name="LaButti K."/>
            <person name="Morin E."/>
            <person name="Salamov A."/>
            <person name="Lipzen A."/>
            <person name="Mereny Z."/>
            <person name="Hegedus B."/>
            <person name="Baldrian P."/>
            <person name="Stursova M."/>
            <person name="Weitz H."/>
            <person name="Taylor A."/>
            <person name="Grigoriev I.V."/>
            <person name="Nagy L.G."/>
            <person name="Martin F."/>
            <person name="Kauserud H."/>
        </authorList>
    </citation>
    <scope>NUCLEOTIDE SEQUENCE</scope>
    <source>
        <strain evidence="1">CBHHK002</strain>
    </source>
</reference>
<comment type="caution">
    <text evidence="1">The sequence shown here is derived from an EMBL/GenBank/DDBJ whole genome shotgun (WGS) entry which is preliminary data.</text>
</comment>
<sequence length="213" mass="25226">MSQVDEFWYRRLSKSFVKEYWYNRRIFLEAAEYCLRPKFQPDFVIPPRRNDCRADTYRRRAIMDAVRMSNGKIDMLKAMSKERFLFELEIGQFSRCSRKQDPRNHCIPLLEVKDIDIQIIAMPRIIRMEQPSFNTVGEVVDCFRQLFEKIVGAELASVTAPINIVVDPTELLPHGFHPVITHYTPDMNEFVHAIRRTECWPRYCLIDFGISSI</sequence>
<dbReference type="AlphaFoldDB" id="A0AAD7A119"/>
<keyword evidence="2" id="KW-1185">Reference proteome</keyword>
<protein>
    <submittedName>
        <fullName evidence="1">Uncharacterized protein</fullName>
    </submittedName>
</protein>
<evidence type="ECO:0000313" key="2">
    <source>
        <dbReference type="Proteomes" id="UP001218218"/>
    </source>
</evidence>
<evidence type="ECO:0000313" key="1">
    <source>
        <dbReference type="EMBL" id="KAJ7347369.1"/>
    </source>
</evidence>
<dbReference type="Proteomes" id="UP001218218">
    <property type="component" value="Unassembled WGS sequence"/>
</dbReference>
<proteinExistence type="predicted"/>
<accession>A0AAD7A119</accession>
<gene>
    <name evidence="1" type="ORF">DFH08DRAFT_779601</name>
</gene>
<name>A0AAD7A119_9AGAR</name>